<comment type="caution">
    <text evidence="3">The sequence shown here is derived from an EMBL/GenBank/DDBJ whole genome shotgun (WGS) entry which is preliminary data.</text>
</comment>
<keyword evidence="4" id="KW-1185">Reference proteome</keyword>
<keyword evidence="2" id="KW-0472">Membrane</keyword>
<dbReference type="Proteomes" id="UP000297716">
    <property type="component" value="Unassembled WGS sequence"/>
</dbReference>
<evidence type="ECO:0000256" key="2">
    <source>
        <dbReference type="SAM" id="Phobius"/>
    </source>
</evidence>
<feature type="transmembrane region" description="Helical" evidence="2">
    <location>
        <begin position="48"/>
        <end position="70"/>
    </location>
</feature>
<organism evidence="3 4">
    <name type="scientific">Xylaria hypoxylon</name>
    <dbReference type="NCBI Taxonomy" id="37992"/>
    <lineage>
        <taxon>Eukaryota</taxon>
        <taxon>Fungi</taxon>
        <taxon>Dikarya</taxon>
        <taxon>Ascomycota</taxon>
        <taxon>Pezizomycotina</taxon>
        <taxon>Sordariomycetes</taxon>
        <taxon>Xylariomycetidae</taxon>
        <taxon>Xylariales</taxon>
        <taxon>Xylariaceae</taxon>
        <taxon>Xylaria</taxon>
    </lineage>
</organism>
<evidence type="ECO:0000313" key="4">
    <source>
        <dbReference type="Proteomes" id="UP000297716"/>
    </source>
</evidence>
<protein>
    <submittedName>
        <fullName evidence="3">Uncharacterized protein</fullName>
    </submittedName>
</protein>
<feature type="transmembrane region" description="Helical" evidence="2">
    <location>
        <begin position="100"/>
        <end position="121"/>
    </location>
</feature>
<feature type="transmembrane region" description="Helical" evidence="2">
    <location>
        <begin position="182"/>
        <end position="201"/>
    </location>
</feature>
<evidence type="ECO:0000313" key="3">
    <source>
        <dbReference type="EMBL" id="TGJ83047.1"/>
    </source>
</evidence>
<reference evidence="3 4" key="1">
    <citation type="submission" date="2019-03" db="EMBL/GenBank/DDBJ databases">
        <title>Draft genome sequence of Xylaria hypoxylon DSM 108379, a ubiquitous saprotrophic-parasitic fungi on hardwood.</title>
        <authorList>
            <person name="Buettner E."/>
            <person name="Leonhardt S."/>
            <person name="Gebauer A.M."/>
            <person name="Liers C."/>
            <person name="Hofrichter M."/>
            <person name="Kellner H."/>
        </authorList>
    </citation>
    <scope>NUCLEOTIDE SEQUENCE [LARGE SCALE GENOMIC DNA]</scope>
    <source>
        <strain evidence="3 4">DSM 108379</strain>
    </source>
</reference>
<feature type="compositionally biased region" description="Polar residues" evidence="1">
    <location>
        <begin position="227"/>
        <end position="239"/>
    </location>
</feature>
<proteinExistence type="predicted"/>
<dbReference type="AlphaFoldDB" id="A0A4Z0YHY2"/>
<feature type="transmembrane region" description="Helical" evidence="2">
    <location>
        <begin position="141"/>
        <end position="162"/>
    </location>
</feature>
<name>A0A4Z0YHY2_9PEZI</name>
<keyword evidence="2" id="KW-1133">Transmembrane helix</keyword>
<feature type="region of interest" description="Disordered" evidence="1">
    <location>
        <begin position="211"/>
        <end position="243"/>
    </location>
</feature>
<sequence>MAHLDALTIKSAAHAPSSRGIRLIALLASLTFPLGLIYAIYPYWRWSLITGAVGFVILFFPISSIIFLGWSLDALRTPLDGGPETLADELRDIGVVPAPITIFTSLTVVLVALSTFSYYLYFLLRPNVPIWERQGTGSLMLYVNAVVSALEIISAATLIRHLNSVPESLTELSIGNYFYAPAYIGLVSAGISILGIVLMVAGPSSLRLPDSYEPTSKASDHPRRSTPDSANRQAQTNPGVPQAAGNQSLAALYQAQQQQRQQLIIQTKRKFMVGGVNNYPS</sequence>
<dbReference type="EMBL" id="SKBN01000106">
    <property type="protein sequence ID" value="TGJ83047.1"/>
    <property type="molecule type" value="Genomic_DNA"/>
</dbReference>
<accession>A0A4Z0YHY2</accession>
<keyword evidence="2" id="KW-0812">Transmembrane</keyword>
<evidence type="ECO:0000256" key="1">
    <source>
        <dbReference type="SAM" id="MobiDB-lite"/>
    </source>
</evidence>
<feature type="transmembrane region" description="Helical" evidence="2">
    <location>
        <begin position="20"/>
        <end position="41"/>
    </location>
</feature>
<gene>
    <name evidence="3" type="ORF">E0Z10_g5713</name>
</gene>